<evidence type="ECO:0000313" key="3">
    <source>
        <dbReference type="Proteomes" id="UP000014020"/>
    </source>
</evidence>
<protein>
    <submittedName>
        <fullName evidence="2">Uncharacterized protein</fullName>
    </submittedName>
</protein>
<evidence type="ECO:0000313" key="2">
    <source>
        <dbReference type="EMBL" id="EOP32281.1"/>
    </source>
</evidence>
<dbReference type="HOGENOM" id="CLU_2068312_0_0_9"/>
<sequence length="118" mass="13775">MLLYFSLIAVFGYVLILFSSYSIKNFTIEQFYILFLMLFVSIIVFSLYDLIFNKGIWLKQGWFSVFLIFWIVIAVPGSFFFVGSTSYVFIVSPNLIMIGIAIIFFIELVISTWKEINL</sequence>
<dbReference type="PATRIC" id="fig|1053236.3.peg.6180"/>
<keyword evidence="1" id="KW-0472">Membrane</keyword>
<feature type="transmembrane region" description="Helical" evidence="1">
    <location>
        <begin position="32"/>
        <end position="51"/>
    </location>
</feature>
<comment type="caution">
    <text evidence="2">The sequence shown here is derived from an EMBL/GenBank/DDBJ whole genome shotgun (WGS) entry which is preliminary data.</text>
</comment>
<organism evidence="2 3">
    <name type="scientific">Bacillus cereus (strain VD146)</name>
    <dbReference type="NCBI Taxonomy" id="1053236"/>
    <lineage>
        <taxon>Bacteria</taxon>
        <taxon>Bacillati</taxon>
        <taxon>Bacillota</taxon>
        <taxon>Bacilli</taxon>
        <taxon>Bacillales</taxon>
        <taxon>Bacillaceae</taxon>
        <taxon>Bacillus</taxon>
        <taxon>Bacillus cereus group</taxon>
    </lineage>
</organism>
<feature type="transmembrane region" description="Helical" evidence="1">
    <location>
        <begin position="63"/>
        <end position="81"/>
    </location>
</feature>
<keyword evidence="1" id="KW-1133">Transmembrane helix</keyword>
<feature type="transmembrane region" description="Helical" evidence="1">
    <location>
        <begin position="87"/>
        <end position="110"/>
    </location>
</feature>
<dbReference type="Proteomes" id="UP000014020">
    <property type="component" value="Unassembled WGS sequence"/>
</dbReference>
<gene>
    <name evidence="2" type="ORF">IK1_05817</name>
</gene>
<reference evidence="3" key="1">
    <citation type="submission" date="2012-12" db="EMBL/GenBank/DDBJ databases">
        <title>The genome sequence of Bacillus cereus VD146.</title>
        <authorList>
            <consortium name="The Broad Institute Genome Sequencing Platform"/>
            <consortium name="The Broad Institute Genome Sequencing Center for Infectious Disease"/>
            <person name="Feldgarden M."/>
            <person name="Van der Auwera G.A."/>
            <person name="Mahillon J."/>
            <person name="Duprez V."/>
            <person name="Timmery S."/>
            <person name="Mattelet C."/>
            <person name="Dierick K."/>
            <person name="Sun M."/>
            <person name="Yu Z."/>
            <person name="Zhu L."/>
            <person name="Hu X."/>
            <person name="Shank E.B."/>
            <person name="Swiecicka I."/>
            <person name="Hansen B.M."/>
            <person name="Andrup L."/>
            <person name="Walker B."/>
            <person name="Young S.K."/>
            <person name="Zeng Q."/>
            <person name="Gargeya S."/>
            <person name="Fitzgerald M."/>
            <person name="Haas B."/>
            <person name="Abouelleil A."/>
            <person name="Alvarado L."/>
            <person name="Arachchi H.M."/>
            <person name="Berlin A.M."/>
            <person name="Chapman S.B."/>
            <person name="Dewar J."/>
            <person name="Goldberg J."/>
            <person name="Griggs A."/>
            <person name="Gujja S."/>
            <person name="Hansen M."/>
            <person name="Howarth C."/>
            <person name="Imamovic A."/>
            <person name="Larimer J."/>
            <person name="McCowan C."/>
            <person name="Murphy C."/>
            <person name="Neiman D."/>
            <person name="Pearson M."/>
            <person name="Priest M."/>
            <person name="Roberts A."/>
            <person name="Saif S."/>
            <person name="Shea T."/>
            <person name="Sisk P."/>
            <person name="Sykes S."/>
            <person name="Wortman J."/>
            <person name="Nusbaum C."/>
            <person name="Birren B."/>
        </authorList>
    </citation>
    <scope>NUCLEOTIDE SEQUENCE [LARGE SCALE GENOMIC DNA]</scope>
    <source>
        <strain evidence="3">VD146</strain>
    </source>
</reference>
<dbReference type="EMBL" id="AHFE01000075">
    <property type="protein sequence ID" value="EOP32281.1"/>
    <property type="molecule type" value="Genomic_DNA"/>
</dbReference>
<proteinExistence type="predicted"/>
<evidence type="ECO:0000256" key="1">
    <source>
        <dbReference type="SAM" id="Phobius"/>
    </source>
</evidence>
<dbReference type="AlphaFoldDB" id="R8MDR5"/>
<name>R8MDR5_BACCX</name>
<keyword evidence="1" id="KW-0812">Transmembrane</keyword>
<accession>R8MDR5</accession>